<feature type="signal peptide" evidence="1">
    <location>
        <begin position="1"/>
        <end position="30"/>
    </location>
</feature>
<organism evidence="2 3">
    <name type="scientific">Emericella nidulans (strain FGSC A4 / ATCC 38163 / CBS 112.46 / NRRL 194 / M139)</name>
    <name type="common">Aspergillus nidulans</name>
    <dbReference type="NCBI Taxonomy" id="227321"/>
    <lineage>
        <taxon>Eukaryota</taxon>
        <taxon>Fungi</taxon>
        <taxon>Dikarya</taxon>
        <taxon>Ascomycota</taxon>
        <taxon>Pezizomycotina</taxon>
        <taxon>Eurotiomycetes</taxon>
        <taxon>Eurotiomycetidae</taxon>
        <taxon>Eurotiales</taxon>
        <taxon>Aspergillaceae</taxon>
        <taxon>Aspergillus</taxon>
        <taxon>Aspergillus subgen. Nidulantes</taxon>
    </lineage>
</organism>
<proteinExistence type="predicted"/>
<evidence type="ECO:0000313" key="2">
    <source>
        <dbReference type="EMBL" id="CBF70597.1"/>
    </source>
</evidence>
<dbReference type="EMBL" id="BN001301">
    <property type="protein sequence ID" value="CBF70597.1"/>
    <property type="molecule type" value="Genomic_DNA"/>
</dbReference>
<dbReference type="GeneID" id="2870814"/>
<name>Q5B0M5_EMENI</name>
<dbReference type="STRING" id="227321.Q5B0M5"/>
<feature type="chain" id="PRO_5010346607" description="AttH domain-containing protein" evidence="1">
    <location>
        <begin position="31"/>
        <end position="467"/>
    </location>
</feature>
<evidence type="ECO:0000256" key="1">
    <source>
        <dbReference type="SAM" id="SignalP"/>
    </source>
</evidence>
<dbReference type="InterPro" id="IPR023374">
    <property type="entry name" value="AttH-like_dom_sf"/>
</dbReference>
<keyword evidence="3" id="KW-1185">Reference proteome</keyword>
<evidence type="ECO:0000313" key="3">
    <source>
        <dbReference type="Proteomes" id="UP000000560"/>
    </source>
</evidence>
<dbReference type="HOGENOM" id="CLU_046730_0_0_1"/>
<protein>
    <recommendedName>
        <fullName evidence="4">AttH domain-containing protein</fullName>
    </recommendedName>
</protein>
<dbReference type="OrthoDB" id="5295747at2759"/>
<gene>
    <name evidence="2" type="ORF">ANIA_05905</name>
</gene>
<dbReference type="VEuPathDB" id="FungiDB:AN5905"/>
<dbReference type="KEGG" id="ani:ANIA_05905"/>
<dbReference type="InterPro" id="IPR053112">
    <property type="entry name" value="Fungal_Dehydratase/Hydratase"/>
</dbReference>
<reference evidence="3" key="2">
    <citation type="journal article" date="2009" name="Fungal Genet. Biol.">
        <title>The 2008 update of the Aspergillus nidulans genome annotation: a community effort.</title>
        <authorList>
            <person name="Wortman J.R."/>
            <person name="Gilsenan J.M."/>
            <person name="Joardar V."/>
            <person name="Deegan J."/>
            <person name="Clutterbuck J."/>
            <person name="Andersen M.R."/>
            <person name="Archer D."/>
            <person name="Bencina M."/>
            <person name="Braus G."/>
            <person name="Coutinho P."/>
            <person name="von Dohren H."/>
            <person name="Doonan J."/>
            <person name="Driessen A.J."/>
            <person name="Durek P."/>
            <person name="Espeso E."/>
            <person name="Fekete E."/>
            <person name="Flipphi M."/>
            <person name="Estrada C.G."/>
            <person name="Geysens S."/>
            <person name="Goldman G."/>
            <person name="de Groot P.W."/>
            <person name="Hansen K."/>
            <person name="Harris S.D."/>
            <person name="Heinekamp T."/>
            <person name="Helmstaedt K."/>
            <person name="Henrissat B."/>
            <person name="Hofmann G."/>
            <person name="Homan T."/>
            <person name="Horio T."/>
            <person name="Horiuchi H."/>
            <person name="James S."/>
            <person name="Jones M."/>
            <person name="Karaffa L."/>
            <person name="Karanyi Z."/>
            <person name="Kato M."/>
            <person name="Keller N."/>
            <person name="Kelly D.E."/>
            <person name="Kiel J.A."/>
            <person name="Kim J.M."/>
            <person name="van der Klei I.J."/>
            <person name="Klis F.M."/>
            <person name="Kovalchuk A."/>
            <person name="Krasevec N."/>
            <person name="Kubicek C.P."/>
            <person name="Liu B."/>
            <person name="Maccabe A."/>
            <person name="Meyer V."/>
            <person name="Mirabito P."/>
            <person name="Miskei M."/>
            <person name="Mos M."/>
            <person name="Mullins J."/>
            <person name="Nelson D.R."/>
            <person name="Nielsen J."/>
            <person name="Oakley B.R."/>
            <person name="Osmani S.A."/>
            <person name="Pakula T."/>
            <person name="Paszewski A."/>
            <person name="Paulsen I."/>
            <person name="Pilsyk S."/>
            <person name="Pocsi I."/>
            <person name="Punt P.J."/>
            <person name="Ram A.F."/>
            <person name="Ren Q."/>
            <person name="Robellet X."/>
            <person name="Robson G."/>
            <person name="Seiboth B."/>
            <person name="van Solingen P."/>
            <person name="Specht T."/>
            <person name="Sun J."/>
            <person name="Taheri-Talesh N."/>
            <person name="Takeshita N."/>
            <person name="Ussery D."/>
            <person name="vanKuyk P.A."/>
            <person name="Visser H."/>
            <person name="van de Vondervoort P.J."/>
            <person name="de Vries R.P."/>
            <person name="Walton J."/>
            <person name="Xiang X."/>
            <person name="Xiong Y."/>
            <person name="Zeng A.P."/>
            <person name="Brandt B.W."/>
            <person name="Cornell M.J."/>
            <person name="van den Hondel C.A."/>
            <person name="Visser J."/>
            <person name="Oliver S.G."/>
            <person name="Turner G."/>
        </authorList>
    </citation>
    <scope>GENOME REANNOTATION</scope>
    <source>
        <strain evidence="3">FGSC A4 / ATCC 38163 / CBS 112.46 / NRRL 194 / M139</strain>
    </source>
</reference>
<dbReference type="Proteomes" id="UP000000560">
    <property type="component" value="Chromosome I"/>
</dbReference>
<dbReference type="PANTHER" id="PTHR40617">
    <property type="entry name" value="TERPENE CYCLASE ASQC"/>
    <property type="match status" value="1"/>
</dbReference>
<accession>Q5B0M5</accession>
<dbReference type="OMA" id="WIHNGSS"/>
<dbReference type="eggNOG" id="ENOG502SPEU">
    <property type="taxonomic scope" value="Eukaryota"/>
</dbReference>
<keyword evidence="1" id="KW-0732">Signal</keyword>
<dbReference type="RefSeq" id="XP_663509.1">
    <property type="nucleotide sequence ID" value="XM_658417.1"/>
</dbReference>
<dbReference type="AlphaFoldDB" id="Q5B0M5"/>
<dbReference type="PANTHER" id="PTHR40617:SF1">
    <property type="entry name" value="ATTH DOMAIN-CONTAINING PROTEIN-RELATED"/>
    <property type="match status" value="1"/>
</dbReference>
<dbReference type="SUPFAM" id="SSF159245">
    <property type="entry name" value="AttH-like"/>
    <property type="match status" value="1"/>
</dbReference>
<sequence length="467" mass="52538">MKFLPLESTLVVIESLVLVLALDFEPDTQGFNVHDYERLPLTLDLATSQSVVAAAGNSWWASSYIYASDNRPYFIVSHVGNPGPGYYRYSILDVSNPSYYRQYAYQGSEADPVSVHINGANITLPTYGFEAVDPADTLAAMRTWSTSDFEFDLTFELSSPVILNGGSGTFTWGPYLTYEWSLVGGITMGNFVVNDTRLTIDPVRSLTWYDRQVVFASGIDPSGSAASQNWTWFQLHYDRPEHRNNEKNSQFRPSKISVWIWDYDSNPRVQFATVLGFEQLAGQQQVLSVTEFTPSGRTWTSPGCGGTYPLDWTIALPDGTRLYIEAIRDDQEFCNASQPFQPTYEGFVSFKGVDGVGNNVVSINGNGFALGRPMALDRDSPRAFNAVTCSRFPPLLALHFIPSRGYQMRRSNQCRSPFRFQGVDHCLDVEEAQGPYENATAERNRETMIARFQRQRNKREKDHSLFG</sequence>
<evidence type="ECO:0008006" key="4">
    <source>
        <dbReference type="Google" id="ProtNLM"/>
    </source>
</evidence>
<dbReference type="Gene3D" id="2.40.370.10">
    <property type="entry name" value="AttH-like domain"/>
    <property type="match status" value="1"/>
</dbReference>
<dbReference type="Pfam" id="PF17186">
    <property type="entry name" value="Lipocalin_9"/>
    <property type="match status" value="1"/>
</dbReference>
<reference evidence="3" key="1">
    <citation type="journal article" date="2005" name="Nature">
        <title>Sequencing of Aspergillus nidulans and comparative analysis with A. fumigatus and A. oryzae.</title>
        <authorList>
            <person name="Galagan J.E."/>
            <person name="Calvo S.E."/>
            <person name="Cuomo C."/>
            <person name="Ma L.J."/>
            <person name="Wortman J.R."/>
            <person name="Batzoglou S."/>
            <person name="Lee S.I."/>
            <person name="Basturkmen M."/>
            <person name="Spevak C.C."/>
            <person name="Clutterbuck J."/>
            <person name="Kapitonov V."/>
            <person name="Jurka J."/>
            <person name="Scazzocchio C."/>
            <person name="Farman M."/>
            <person name="Butler J."/>
            <person name="Purcell S."/>
            <person name="Harris S."/>
            <person name="Braus G.H."/>
            <person name="Draht O."/>
            <person name="Busch S."/>
            <person name="D'Enfert C."/>
            <person name="Bouchier C."/>
            <person name="Goldman G.H."/>
            <person name="Bell-Pedersen D."/>
            <person name="Griffiths-Jones S."/>
            <person name="Doonan J.H."/>
            <person name="Yu J."/>
            <person name="Vienken K."/>
            <person name="Pain A."/>
            <person name="Freitag M."/>
            <person name="Selker E.U."/>
            <person name="Archer D.B."/>
            <person name="Penalva M.A."/>
            <person name="Oakley B.R."/>
            <person name="Momany M."/>
            <person name="Tanaka T."/>
            <person name="Kumagai T."/>
            <person name="Asai K."/>
            <person name="Machida M."/>
            <person name="Nierman W.C."/>
            <person name="Denning D.W."/>
            <person name="Caddick M."/>
            <person name="Hynes M."/>
            <person name="Paoletti M."/>
            <person name="Fischer R."/>
            <person name="Miller B."/>
            <person name="Dyer P."/>
            <person name="Sachs M.S."/>
            <person name="Osmani S.A."/>
            <person name="Birren B.W."/>
        </authorList>
    </citation>
    <scope>NUCLEOTIDE SEQUENCE [LARGE SCALE GENOMIC DNA]</scope>
    <source>
        <strain evidence="3">FGSC A4 / ATCC 38163 / CBS 112.46 / NRRL 194 / M139</strain>
    </source>
</reference>
<dbReference type="InParanoid" id="Q5B0M5"/>
<accession>C8UZU6</accession>